<evidence type="ECO:0000313" key="3">
    <source>
        <dbReference type="Proteomes" id="UP000295444"/>
    </source>
</evidence>
<dbReference type="Pfam" id="PF00903">
    <property type="entry name" value="Glyoxalase"/>
    <property type="match status" value="1"/>
</dbReference>
<comment type="caution">
    <text evidence="2">The sequence shown here is derived from an EMBL/GenBank/DDBJ whole genome shotgun (WGS) entry which is preliminary data.</text>
</comment>
<organism evidence="2 3">
    <name type="scientific">Labedaea rhizosphaerae</name>
    <dbReference type="NCBI Taxonomy" id="598644"/>
    <lineage>
        <taxon>Bacteria</taxon>
        <taxon>Bacillati</taxon>
        <taxon>Actinomycetota</taxon>
        <taxon>Actinomycetes</taxon>
        <taxon>Pseudonocardiales</taxon>
        <taxon>Pseudonocardiaceae</taxon>
        <taxon>Labedaea</taxon>
    </lineage>
</organism>
<dbReference type="Gene3D" id="3.10.180.10">
    <property type="entry name" value="2,3-Dihydroxybiphenyl 1,2-Dioxygenase, domain 1"/>
    <property type="match status" value="2"/>
</dbReference>
<dbReference type="PROSITE" id="PS51819">
    <property type="entry name" value="VOC"/>
    <property type="match status" value="1"/>
</dbReference>
<dbReference type="InterPro" id="IPR052164">
    <property type="entry name" value="Anthracycline_SecMetBiosynth"/>
</dbReference>
<dbReference type="InterPro" id="IPR004360">
    <property type="entry name" value="Glyas_Fos-R_dOase_dom"/>
</dbReference>
<protein>
    <recommendedName>
        <fullName evidence="1">VOC domain-containing protein</fullName>
    </recommendedName>
</protein>
<dbReference type="PANTHER" id="PTHR33993:SF14">
    <property type="entry name" value="GB|AAF24581.1"/>
    <property type="match status" value="1"/>
</dbReference>
<keyword evidence="3" id="KW-1185">Reference proteome</keyword>
<dbReference type="SUPFAM" id="SSF54593">
    <property type="entry name" value="Glyoxalase/Bleomycin resistance protein/Dihydroxybiphenyl dioxygenase"/>
    <property type="match status" value="2"/>
</dbReference>
<evidence type="ECO:0000313" key="2">
    <source>
        <dbReference type="EMBL" id="TDP98049.1"/>
    </source>
</evidence>
<proteinExistence type="predicted"/>
<dbReference type="PANTHER" id="PTHR33993">
    <property type="entry name" value="GLYOXALASE-RELATED"/>
    <property type="match status" value="1"/>
</dbReference>
<dbReference type="AlphaFoldDB" id="A0A4R6SD72"/>
<dbReference type="OrthoDB" id="9793039at2"/>
<dbReference type="InterPro" id="IPR037523">
    <property type="entry name" value="VOC_core"/>
</dbReference>
<sequence>MWVDIAGDPGAAAAFYPALFGWRVERGVCHLGERAVAGIRPGRHRGWVPSLPVDDVADARQRVLRAGGRLGADGLVTDPFGAVFGLAGPDEEAYEPGAPVWVEHRGREPEQARTFYQEAFGYLCQHAGPAGYVTFQAPGGLAIGGLGRAARGRAEWVTYFSVADTDDATETVLALGGRVKTAPEDSDFGRVATVADNQGVAFVLVSTARSGSGLLTQTDKPIVTICG</sequence>
<gene>
    <name evidence="2" type="ORF">EV186_1031029</name>
</gene>
<dbReference type="EMBL" id="SNXZ01000003">
    <property type="protein sequence ID" value="TDP98049.1"/>
    <property type="molecule type" value="Genomic_DNA"/>
</dbReference>
<evidence type="ECO:0000259" key="1">
    <source>
        <dbReference type="PROSITE" id="PS51819"/>
    </source>
</evidence>
<dbReference type="InterPro" id="IPR029068">
    <property type="entry name" value="Glyas_Bleomycin-R_OHBP_Dase"/>
</dbReference>
<accession>A0A4R6SD72</accession>
<feature type="domain" description="VOC" evidence="1">
    <location>
        <begin position="98"/>
        <end position="207"/>
    </location>
</feature>
<reference evidence="2 3" key="1">
    <citation type="submission" date="2019-03" db="EMBL/GenBank/DDBJ databases">
        <title>Genomic Encyclopedia of Type Strains, Phase IV (KMG-IV): sequencing the most valuable type-strain genomes for metagenomic binning, comparative biology and taxonomic classification.</title>
        <authorList>
            <person name="Goeker M."/>
        </authorList>
    </citation>
    <scope>NUCLEOTIDE SEQUENCE [LARGE SCALE GENOMIC DNA]</scope>
    <source>
        <strain evidence="2 3">DSM 45361</strain>
    </source>
</reference>
<dbReference type="RefSeq" id="WP_133851157.1">
    <property type="nucleotide sequence ID" value="NZ_SNXZ01000003.1"/>
</dbReference>
<dbReference type="Proteomes" id="UP000295444">
    <property type="component" value="Unassembled WGS sequence"/>
</dbReference>
<name>A0A4R6SD72_LABRH</name>